<name>E7FSN4_9LACO</name>
<comment type="caution">
    <text evidence="1">The sequence shown here is derived from an EMBL/GenBank/DDBJ whole genome shotgun (WGS) entry which is preliminary data.</text>
</comment>
<sequence length="79" mass="9052">MFHRIFICEDDPIQLLSLKQYVANYSAFHERDFSVSLATQMPEEIQKFVETFAVKGGIYFLDIDLGVGHINGLDRKVVS</sequence>
<dbReference type="RefSeq" id="WP_003692047.1">
    <property type="nucleotide sequence ID" value="NZ_GL833110.1"/>
</dbReference>
<dbReference type="AlphaFoldDB" id="E7FSN4"/>
<reference evidence="1 2" key="1">
    <citation type="submission" date="2011-01" db="EMBL/GenBank/DDBJ databases">
        <authorList>
            <person name="Muzny D."/>
            <person name="Qin X."/>
            <person name="Buhay C."/>
            <person name="Dugan-Rocha S."/>
            <person name="Ding Y."/>
            <person name="Chen G."/>
            <person name="Hawes A."/>
            <person name="Holder M."/>
            <person name="Jhangiani S."/>
            <person name="Johnson A."/>
            <person name="Khan Z."/>
            <person name="Li Z."/>
            <person name="Liu W."/>
            <person name="Liu X."/>
            <person name="Perez L."/>
            <person name="Shen H."/>
            <person name="Wang Q."/>
            <person name="Watt J."/>
            <person name="Xi L."/>
            <person name="Xin Y."/>
            <person name="Zhou J."/>
            <person name="Deng J."/>
            <person name="Jiang H."/>
            <person name="Liu Y."/>
            <person name="Qu J."/>
            <person name="Song X.-Z."/>
            <person name="Zhang L."/>
            <person name="Villasana D."/>
            <person name="Johnson A."/>
            <person name="Liu J."/>
            <person name="Liyanage D."/>
            <person name="Lorensuhewa L."/>
            <person name="Robinson T."/>
            <person name="Song A."/>
            <person name="Song B.-B."/>
            <person name="Dinh H."/>
            <person name="Thornton R."/>
            <person name="Coyle M."/>
            <person name="Francisco L."/>
            <person name="Jackson L."/>
            <person name="Javaid M."/>
            <person name="Korchina V."/>
            <person name="Kovar C."/>
            <person name="Mata R."/>
            <person name="Mathew T."/>
            <person name="Ngo R."/>
            <person name="Nguyen L."/>
            <person name="Nguyen N."/>
            <person name="Okwuonu G."/>
            <person name="Ongeri F."/>
            <person name="Pham C."/>
            <person name="Simmons D."/>
            <person name="Wilczek-Boney K."/>
            <person name="Hale W."/>
            <person name="Jakkamsetti A."/>
            <person name="Pham P."/>
            <person name="Ruth R."/>
            <person name="San Lucas F."/>
            <person name="Warren J."/>
            <person name="Zhang J."/>
            <person name="Zhao Z."/>
            <person name="Zhou C."/>
            <person name="Zhu D."/>
            <person name="Lee S."/>
            <person name="Bess C."/>
            <person name="Blankenburg K."/>
            <person name="Forbes L."/>
            <person name="Fu Q."/>
            <person name="Gubbala S."/>
            <person name="Hirani K."/>
            <person name="Jayaseelan J.C."/>
            <person name="Lara F."/>
            <person name="Munidasa M."/>
            <person name="Palculict T."/>
            <person name="Patil S."/>
            <person name="Pu L.-L."/>
            <person name="Saada N."/>
            <person name="Tang L."/>
            <person name="Weissenberger G."/>
            <person name="Zhu Y."/>
            <person name="Hemphill L."/>
            <person name="Shang Y."/>
            <person name="Youmans B."/>
            <person name="Ayvaz T."/>
            <person name="Ross M."/>
            <person name="Santibanez J."/>
            <person name="Aqrawi P."/>
            <person name="Gross S."/>
            <person name="Joshi V."/>
            <person name="Fowler G."/>
            <person name="Nazareth L."/>
            <person name="Reid J."/>
            <person name="Worley K."/>
            <person name="Petrosino J."/>
            <person name="Highlander S."/>
            <person name="Gibbs R."/>
        </authorList>
    </citation>
    <scope>NUCLEOTIDE SEQUENCE [LARGE SCALE GENOMIC DNA]</scope>
    <source>
        <strain evidence="1 2">ATCC 25644</strain>
    </source>
</reference>
<organism evidence="1 2">
    <name type="scientific">Ligilactobacillus ruminis ATCC 25644</name>
    <dbReference type="NCBI Taxonomy" id="525362"/>
    <lineage>
        <taxon>Bacteria</taxon>
        <taxon>Bacillati</taxon>
        <taxon>Bacillota</taxon>
        <taxon>Bacilli</taxon>
        <taxon>Lactobacillales</taxon>
        <taxon>Lactobacillaceae</taxon>
        <taxon>Ligilactobacillus</taxon>
    </lineage>
</organism>
<dbReference type="Gene3D" id="3.40.50.2300">
    <property type="match status" value="1"/>
</dbReference>
<evidence type="ECO:0000313" key="1">
    <source>
        <dbReference type="EMBL" id="EFZ34052.1"/>
    </source>
</evidence>
<gene>
    <name evidence="1" type="ORF">HMPREF0542_11911</name>
</gene>
<dbReference type="HOGENOM" id="CLU_2601649_0_0_9"/>
<evidence type="ECO:0008006" key="3">
    <source>
        <dbReference type="Google" id="ProtNLM"/>
    </source>
</evidence>
<protein>
    <recommendedName>
        <fullName evidence="3">Response regulatory domain-containing protein</fullName>
    </recommendedName>
</protein>
<dbReference type="EMBL" id="ACGS02000046">
    <property type="protein sequence ID" value="EFZ34052.1"/>
    <property type="molecule type" value="Genomic_DNA"/>
</dbReference>
<evidence type="ECO:0000313" key="2">
    <source>
        <dbReference type="Proteomes" id="UP000004099"/>
    </source>
</evidence>
<proteinExistence type="predicted"/>
<dbReference type="Proteomes" id="UP000004099">
    <property type="component" value="Unassembled WGS sequence"/>
</dbReference>
<accession>E7FSN4</accession>